<name>A0ABX0IR88_9FLAO</name>
<reference evidence="1 2" key="2">
    <citation type="submission" date="2019-05" db="EMBL/GenBank/DDBJ databases">
        <authorList>
            <person name="Lianzixin W."/>
        </authorList>
    </citation>
    <scope>NUCLEOTIDE SEQUENCE [LARGE SCALE GENOMIC DNA]</scope>
    <source>
        <strain evidence="1 2">EC11</strain>
    </source>
</reference>
<evidence type="ECO:0000313" key="2">
    <source>
        <dbReference type="Proteomes" id="UP000817854"/>
    </source>
</evidence>
<protein>
    <submittedName>
        <fullName evidence="1">Uncharacterized protein</fullName>
    </submittedName>
</protein>
<dbReference type="EMBL" id="VEVQ02000003">
    <property type="protein sequence ID" value="NHN25294.1"/>
    <property type="molecule type" value="Genomic_DNA"/>
</dbReference>
<gene>
    <name evidence="1" type="ORF">FIA58_006350</name>
</gene>
<keyword evidence="2" id="KW-1185">Reference proteome</keyword>
<evidence type="ECO:0000313" key="1">
    <source>
        <dbReference type="EMBL" id="NHN25294.1"/>
    </source>
</evidence>
<comment type="caution">
    <text evidence="1">The sequence shown here is derived from an EMBL/GenBank/DDBJ whole genome shotgun (WGS) entry which is preliminary data.</text>
</comment>
<reference evidence="2" key="1">
    <citation type="submission" date="2019-05" db="EMBL/GenBank/DDBJ databases">
        <title>Flavobacterium profundi sp. nov., isolated from a deep-sea seamount.</title>
        <authorList>
            <person name="Zhang D.-C."/>
        </authorList>
    </citation>
    <scope>NUCLEOTIDE SEQUENCE [LARGE SCALE GENOMIC DNA]</scope>
    <source>
        <strain evidence="2">EC11</strain>
    </source>
</reference>
<proteinExistence type="predicted"/>
<reference evidence="1 2" key="3">
    <citation type="submission" date="2020-02" db="EMBL/GenBank/DDBJ databases">
        <title>Flavobacterium profundi sp. nov., isolated from a deep-sea seamount.</title>
        <authorList>
            <person name="Zhang D.-C."/>
        </authorList>
    </citation>
    <scope>NUCLEOTIDE SEQUENCE [LARGE SCALE GENOMIC DNA]</scope>
    <source>
        <strain evidence="1 2">EC11</strain>
    </source>
</reference>
<dbReference type="RefSeq" id="WP_165928866.1">
    <property type="nucleotide sequence ID" value="NZ_VEVQ02000003.1"/>
</dbReference>
<dbReference type="Proteomes" id="UP000817854">
    <property type="component" value="Unassembled WGS sequence"/>
</dbReference>
<organism evidence="1 2">
    <name type="scientific">Flavobacterium jejuense</name>
    <dbReference type="NCBI Taxonomy" id="1544455"/>
    <lineage>
        <taxon>Bacteria</taxon>
        <taxon>Pseudomonadati</taxon>
        <taxon>Bacteroidota</taxon>
        <taxon>Flavobacteriia</taxon>
        <taxon>Flavobacteriales</taxon>
        <taxon>Flavobacteriaceae</taxon>
        <taxon>Flavobacterium</taxon>
    </lineage>
</organism>
<sequence>MFNYDMNDSKNFEEIENKICNKDIKKIAKQIIKNGDNFEIIFKPEQ</sequence>
<accession>A0ABX0IR88</accession>